<dbReference type="GO" id="GO:0016853">
    <property type="term" value="F:isomerase activity"/>
    <property type="evidence" value="ECO:0007669"/>
    <property type="project" value="UniProtKB-KW"/>
</dbReference>
<dbReference type="Gene3D" id="3.20.20.150">
    <property type="entry name" value="Divalent-metal-dependent TIM barrel enzymes"/>
    <property type="match status" value="1"/>
</dbReference>
<dbReference type="InterPro" id="IPR013022">
    <property type="entry name" value="Xyl_isomerase-like_TIM-brl"/>
</dbReference>
<accession>A0A2V3TWI7</accession>
<dbReference type="Pfam" id="PF01261">
    <property type="entry name" value="AP_endonuc_2"/>
    <property type="match status" value="1"/>
</dbReference>
<proteinExistence type="predicted"/>
<evidence type="ECO:0000313" key="2">
    <source>
        <dbReference type="EMBL" id="PXW54027.1"/>
    </source>
</evidence>
<dbReference type="PANTHER" id="PTHR12110">
    <property type="entry name" value="HYDROXYPYRUVATE ISOMERASE"/>
    <property type="match status" value="1"/>
</dbReference>
<dbReference type="EMBL" id="QJJK01000012">
    <property type="protein sequence ID" value="PXW54027.1"/>
    <property type="molecule type" value="Genomic_DNA"/>
</dbReference>
<feature type="domain" description="Xylose isomerase-like TIM barrel" evidence="1">
    <location>
        <begin position="21"/>
        <end position="241"/>
    </location>
</feature>
<organism evidence="2 3">
    <name type="scientific">Chelatococcus asaccharovorans</name>
    <dbReference type="NCBI Taxonomy" id="28210"/>
    <lineage>
        <taxon>Bacteria</taxon>
        <taxon>Pseudomonadati</taxon>
        <taxon>Pseudomonadota</taxon>
        <taxon>Alphaproteobacteria</taxon>
        <taxon>Hyphomicrobiales</taxon>
        <taxon>Chelatococcaceae</taxon>
        <taxon>Chelatococcus</taxon>
    </lineage>
</organism>
<dbReference type="SUPFAM" id="SSF51658">
    <property type="entry name" value="Xylose isomerase-like"/>
    <property type="match status" value="1"/>
</dbReference>
<dbReference type="Proteomes" id="UP000248021">
    <property type="component" value="Unassembled WGS sequence"/>
</dbReference>
<keyword evidence="2" id="KW-0413">Isomerase</keyword>
<protein>
    <submittedName>
        <fullName evidence="2">Sugar phosphate isomerase/epimerase</fullName>
    </submittedName>
</protein>
<evidence type="ECO:0000259" key="1">
    <source>
        <dbReference type="Pfam" id="PF01261"/>
    </source>
</evidence>
<sequence length="270" mass="29817">MQHAFFTKPFRDVSTATMAETVRDLGFGSIDLLIRDGWHVAPATIGTLGDMVRGLRDHGLAVAMVTTDITDAEDPATPSILDHCAAAGIDLLRIGYWRYDPAQGYAAIRDRGRRELAALARLAERAGVRLALQMHGGTIHSSSAQMLALLDDCDPRFMTAFVDPGNQAVQEGREHWQVTFDALAPWLSVVGVKNGGWFPGEIDAEGQRRWHADWMPLSEGMVPWHDIIDHLKATGFAGVLSQQSHYRLPYPQLIDISRADHGFVARRLAQ</sequence>
<comment type="caution">
    <text evidence="2">The sequence shown here is derived from an EMBL/GenBank/DDBJ whole genome shotgun (WGS) entry which is preliminary data.</text>
</comment>
<dbReference type="InterPro" id="IPR036237">
    <property type="entry name" value="Xyl_isomerase-like_sf"/>
</dbReference>
<reference evidence="2 3" key="1">
    <citation type="submission" date="2018-05" db="EMBL/GenBank/DDBJ databases">
        <title>Genomic Encyclopedia of Type Strains, Phase IV (KMG-IV): sequencing the most valuable type-strain genomes for metagenomic binning, comparative biology and taxonomic classification.</title>
        <authorList>
            <person name="Goeker M."/>
        </authorList>
    </citation>
    <scope>NUCLEOTIDE SEQUENCE [LARGE SCALE GENOMIC DNA]</scope>
    <source>
        <strain evidence="2 3">DSM 6462</strain>
    </source>
</reference>
<dbReference type="InterPro" id="IPR050312">
    <property type="entry name" value="IolE/XylAMocC-like"/>
</dbReference>
<evidence type="ECO:0000313" key="3">
    <source>
        <dbReference type="Proteomes" id="UP000248021"/>
    </source>
</evidence>
<keyword evidence="3" id="KW-1185">Reference proteome</keyword>
<gene>
    <name evidence="2" type="ORF">C7450_11256</name>
</gene>
<name>A0A2V3TWI7_9HYPH</name>
<dbReference type="AlphaFoldDB" id="A0A2V3TWI7"/>